<feature type="compositionally biased region" description="Low complexity" evidence="1">
    <location>
        <begin position="349"/>
        <end position="370"/>
    </location>
</feature>
<accession>A0A2Z7C2X4</accession>
<feature type="compositionally biased region" description="Basic and acidic residues" evidence="1">
    <location>
        <begin position="797"/>
        <end position="808"/>
    </location>
</feature>
<feature type="region of interest" description="Disordered" evidence="1">
    <location>
        <begin position="334"/>
        <end position="370"/>
    </location>
</feature>
<dbReference type="GO" id="GO:0005886">
    <property type="term" value="C:plasma membrane"/>
    <property type="evidence" value="ECO:0007669"/>
    <property type="project" value="TreeGrafter"/>
</dbReference>
<feature type="domain" description="EF-hand" evidence="3">
    <location>
        <begin position="474"/>
        <end position="509"/>
    </location>
</feature>
<feature type="region of interest" description="Disordered" evidence="1">
    <location>
        <begin position="1043"/>
        <end position="1065"/>
    </location>
</feature>
<evidence type="ECO:0000259" key="2">
    <source>
        <dbReference type="PROSITE" id="PS50031"/>
    </source>
</evidence>
<dbReference type="SUPFAM" id="SSF47473">
    <property type="entry name" value="EF-hand"/>
    <property type="match status" value="2"/>
</dbReference>
<feature type="compositionally biased region" description="Polar residues" evidence="1">
    <location>
        <begin position="576"/>
        <end position="586"/>
    </location>
</feature>
<feature type="compositionally biased region" description="Low complexity" evidence="1">
    <location>
        <begin position="258"/>
        <end position="271"/>
    </location>
</feature>
<protein>
    <recommendedName>
        <fullName evidence="6">Epidermal growth factor receptor substrate 15-like 1</fullName>
    </recommendedName>
</protein>
<feature type="region of interest" description="Disordered" evidence="1">
    <location>
        <begin position="382"/>
        <end position="426"/>
    </location>
</feature>
<sequence length="1065" mass="115770">MAGAGGVDMEQFEAYFQRADLDRDGRISGAEAVTFFQGSNLPKEVLAQIWMHADRNRIGYLSRPEFYNALKLVTVAQSKRELTPEIVKAALFGPASAKIPAPRINIPATPVPQSKPVASVPSPQVGVPPLQSSQNFGLRGQAPSSASVNQQFGQAPLTAGMNPQFGLTPSNQQFRQVRPGMSMPLGQAQPSSTSLNQPGGQLQSSSTGNQQFVQAPSSTNMNQQFFPAQSNPSTRPPLSMPTAAVTHPPQGAGSANISTGGSMLGSGLPSSNNDWLGGKTGAASSGPVSQVLNRGTSSSVPPFAPNLTSAFSATNTKDPKVIVGSVNGSMTEPMFGGDVFSGNQSSPLQVSSTQQHSVSSIPSTSISQPSMKLDPFEALQSTLTKPSTGGQAPQTPSLPKPSQQVPAGMTSSDLSPGIPASVGTSTSELSQIPWPKMTRAHIQKYLKVFLEVDTDRDGRVTGEQARNLFFSWRLPREVLKQVWDLSDQDNDSALTLREFCIALYLMERYREGRTLPPTLPNSIMLDENLLSLAGPPTGFGGSGWGPSAGLRPPQGLPGAQPVGLRPPVQPMYSHADGSTQTNQQNARGPVTDNFHANEPSNGEENSFDSKDRMSKENDEKIANKEDVLLDSKEKLIFYRNKMQDLVLYKSRCDNRLNEITERARADKGESELLEKKYQEKYKLVAEIHSKLTLEEASFREIQARKMELQQAIVRMEQGGSADGILQVRADRIQSDLEELLKALANHSKNFDVQTKSSALIELPPGWQPGIPEVAEIWDEDWDKFEDEGFSFDVTAPADEKSESIHRENSSPTRSLSPESVPNGDATPEKLFNVEASAFETRSVFSAEESKSLQGSPGGQAYDSPTQESSENHFRKSSDGDAETHRSFEETTWGNFDNNEDIDSVWGFNAKASFFGCALSYFESDNGRQEEKYFFGSNDFGASPDKTDSPKLNSSFQNNSLYTFEELVPGTSVSRAGNSPSRYSIESKDPFVDNFSRYDSFSMQDADPSPSPSRKNLTRFDSVSSMGGFDHSRDFSFDDSDPFASSGPFKVSSETTKKDSEKWGGY</sequence>
<proteinExistence type="predicted"/>
<evidence type="ECO:0008006" key="6">
    <source>
        <dbReference type="Google" id="ProtNLM"/>
    </source>
</evidence>
<dbReference type="GO" id="GO:0005634">
    <property type="term" value="C:nucleus"/>
    <property type="evidence" value="ECO:0007669"/>
    <property type="project" value="TreeGrafter"/>
</dbReference>
<dbReference type="PANTHER" id="PTHR11216">
    <property type="entry name" value="EH DOMAIN"/>
    <property type="match status" value="1"/>
</dbReference>
<feature type="compositionally biased region" description="Polar residues" evidence="1">
    <location>
        <begin position="188"/>
        <end position="214"/>
    </location>
</feature>
<dbReference type="CDD" id="cd00052">
    <property type="entry name" value="EH"/>
    <property type="match status" value="2"/>
</dbReference>
<dbReference type="SMART" id="SM00027">
    <property type="entry name" value="EH"/>
    <property type="match status" value="2"/>
</dbReference>
<feature type="compositionally biased region" description="Basic and acidic residues" evidence="1">
    <location>
        <begin position="607"/>
        <end position="619"/>
    </location>
</feature>
<dbReference type="AlphaFoldDB" id="A0A2Z7C2X4"/>
<dbReference type="GO" id="GO:0005737">
    <property type="term" value="C:cytoplasm"/>
    <property type="evidence" value="ECO:0007669"/>
    <property type="project" value="TreeGrafter"/>
</dbReference>
<dbReference type="InterPro" id="IPR011992">
    <property type="entry name" value="EF-hand-dom_pair"/>
</dbReference>
<feature type="compositionally biased region" description="Basic and acidic residues" evidence="1">
    <location>
        <begin position="1054"/>
        <end position="1065"/>
    </location>
</feature>
<gene>
    <name evidence="4" type="ORF">F511_29201</name>
</gene>
<reference evidence="4 5" key="1">
    <citation type="journal article" date="2015" name="Proc. Natl. Acad. Sci. U.S.A.">
        <title>The resurrection genome of Boea hygrometrica: A blueprint for survival of dehydration.</title>
        <authorList>
            <person name="Xiao L."/>
            <person name="Yang G."/>
            <person name="Zhang L."/>
            <person name="Yang X."/>
            <person name="Zhao S."/>
            <person name="Ji Z."/>
            <person name="Zhou Q."/>
            <person name="Hu M."/>
            <person name="Wang Y."/>
            <person name="Chen M."/>
            <person name="Xu Y."/>
            <person name="Jin H."/>
            <person name="Xiao X."/>
            <person name="Hu G."/>
            <person name="Bao F."/>
            <person name="Hu Y."/>
            <person name="Wan P."/>
            <person name="Li L."/>
            <person name="Deng X."/>
            <person name="Kuang T."/>
            <person name="Xiang C."/>
            <person name="Zhu J.K."/>
            <person name="Oliver M.J."/>
            <person name="He Y."/>
        </authorList>
    </citation>
    <scope>NUCLEOTIDE SEQUENCE [LARGE SCALE GENOMIC DNA]</scope>
    <source>
        <strain evidence="5">cv. XS01</strain>
    </source>
</reference>
<evidence type="ECO:0000313" key="4">
    <source>
        <dbReference type="EMBL" id="KZV40849.1"/>
    </source>
</evidence>
<evidence type="ECO:0000259" key="3">
    <source>
        <dbReference type="PROSITE" id="PS50222"/>
    </source>
</evidence>
<dbReference type="InterPro" id="IPR000261">
    <property type="entry name" value="EH_dom"/>
</dbReference>
<feature type="region of interest" description="Disordered" evidence="1">
    <location>
        <begin position="536"/>
        <end position="619"/>
    </location>
</feature>
<feature type="compositionally biased region" description="Polar residues" evidence="1">
    <location>
        <begin position="1011"/>
        <end position="1021"/>
    </location>
</feature>
<dbReference type="PROSITE" id="PS50222">
    <property type="entry name" value="EF_HAND_2"/>
    <property type="match status" value="2"/>
</dbReference>
<dbReference type="PANTHER" id="PTHR11216:SF137">
    <property type="entry name" value="CALCIUM-BINDING EF HAND FAMILY PROTEIN"/>
    <property type="match status" value="1"/>
</dbReference>
<feature type="compositionally biased region" description="Basic and acidic residues" evidence="1">
    <location>
        <begin position="869"/>
        <end position="888"/>
    </location>
</feature>
<feature type="region of interest" description="Disordered" evidence="1">
    <location>
        <begin position="226"/>
        <end position="289"/>
    </location>
</feature>
<dbReference type="Gene3D" id="1.10.238.10">
    <property type="entry name" value="EF-hand"/>
    <property type="match status" value="2"/>
</dbReference>
<feature type="region of interest" description="Disordered" evidence="1">
    <location>
        <begin position="793"/>
        <end position="827"/>
    </location>
</feature>
<feature type="domain" description="EF-hand" evidence="3">
    <location>
        <begin position="7"/>
        <end position="42"/>
    </location>
</feature>
<dbReference type="GO" id="GO:0005509">
    <property type="term" value="F:calcium ion binding"/>
    <property type="evidence" value="ECO:0007669"/>
    <property type="project" value="InterPro"/>
</dbReference>
<feature type="region of interest" description="Disordered" evidence="1">
    <location>
        <begin position="1001"/>
        <end position="1021"/>
    </location>
</feature>
<feature type="domain" description="EH" evidence="2">
    <location>
        <begin position="8"/>
        <end position="98"/>
    </location>
</feature>
<feature type="region of interest" description="Disordered" evidence="1">
    <location>
        <begin position="845"/>
        <end position="893"/>
    </location>
</feature>
<feature type="compositionally biased region" description="Polar residues" evidence="1">
    <location>
        <begin position="809"/>
        <end position="819"/>
    </location>
</feature>
<dbReference type="Proteomes" id="UP000250235">
    <property type="component" value="Unassembled WGS sequence"/>
</dbReference>
<dbReference type="SMART" id="SM00054">
    <property type="entry name" value="EFh"/>
    <property type="match status" value="4"/>
</dbReference>
<feature type="compositionally biased region" description="Gly residues" evidence="1">
    <location>
        <begin position="537"/>
        <end position="546"/>
    </location>
</feature>
<feature type="compositionally biased region" description="Polar residues" evidence="1">
    <location>
        <begin position="130"/>
        <end position="149"/>
    </location>
</feature>
<dbReference type="GO" id="GO:0006897">
    <property type="term" value="P:endocytosis"/>
    <property type="evidence" value="ECO:0007669"/>
    <property type="project" value="TreeGrafter"/>
</dbReference>
<evidence type="ECO:0000313" key="5">
    <source>
        <dbReference type="Proteomes" id="UP000250235"/>
    </source>
</evidence>
<dbReference type="OrthoDB" id="524326at2759"/>
<dbReference type="InterPro" id="IPR002048">
    <property type="entry name" value="EF_hand_dom"/>
</dbReference>
<organism evidence="4 5">
    <name type="scientific">Dorcoceras hygrometricum</name>
    <dbReference type="NCBI Taxonomy" id="472368"/>
    <lineage>
        <taxon>Eukaryota</taxon>
        <taxon>Viridiplantae</taxon>
        <taxon>Streptophyta</taxon>
        <taxon>Embryophyta</taxon>
        <taxon>Tracheophyta</taxon>
        <taxon>Spermatophyta</taxon>
        <taxon>Magnoliopsida</taxon>
        <taxon>eudicotyledons</taxon>
        <taxon>Gunneridae</taxon>
        <taxon>Pentapetalae</taxon>
        <taxon>asterids</taxon>
        <taxon>lamiids</taxon>
        <taxon>Lamiales</taxon>
        <taxon>Gesneriaceae</taxon>
        <taxon>Didymocarpoideae</taxon>
        <taxon>Trichosporeae</taxon>
        <taxon>Loxocarpinae</taxon>
        <taxon>Dorcoceras</taxon>
    </lineage>
</organism>
<dbReference type="GO" id="GO:0016197">
    <property type="term" value="P:endosomal transport"/>
    <property type="evidence" value="ECO:0007669"/>
    <property type="project" value="TreeGrafter"/>
</dbReference>
<feature type="region of interest" description="Disordered" evidence="1">
    <location>
        <begin position="181"/>
        <end position="214"/>
    </location>
</feature>
<dbReference type="PROSITE" id="PS50031">
    <property type="entry name" value="EH"/>
    <property type="match status" value="2"/>
</dbReference>
<name>A0A2Z7C2X4_9LAMI</name>
<dbReference type="EMBL" id="KQ999857">
    <property type="protein sequence ID" value="KZV40849.1"/>
    <property type="molecule type" value="Genomic_DNA"/>
</dbReference>
<feature type="compositionally biased region" description="Polar residues" evidence="1">
    <location>
        <begin position="382"/>
        <end position="414"/>
    </location>
</feature>
<feature type="region of interest" description="Disordered" evidence="1">
    <location>
        <begin position="115"/>
        <end position="149"/>
    </location>
</feature>
<keyword evidence="5" id="KW-1185">Reference proteome</keyword>
<dbReference type="Pfam" id="PF12763">
    <property type="entry name" value="EH"/>
    <property type="match status" value="2"/>
</dbReference>
<evidence type="ECO:0000256" key="1">
    <source>
        <dbReference type="SAM" id="MobiDB-lite"/>
    </source>
</evidence>
<feature type="domain" description="EH" evidence="2">
    <location>
        <begin position="441"/>
        <end position="524"/>
    </location>
</feature>